<reference evidence="1 2" key="1">
    <citation type="journal article" date="2019" name="PLoS Biol.">
        <title>Sex chromosomes control vertical transmission of feminizing Wolbachia symbionts in an isopod.</title>
        <authorList>
            <person name="Becking T."/>
            <person name="Chebbi M.A."/>
            <person name="Giraud I."/>
            <person name="Moumen B."/>
            <person name="Laverre T."/>
            <person name="Caubet Y."/>
            <person name="Peccoud J."/>
            <person name="Gilbert C."/>
            <person name="Cordaux R."/>
        </authorList>
    </citation>
    <scope>NUCLEOTIDE SEQUENCE [LARGE SCALE GENOMIC DNA]</scope>
    <source>
        <strain evidence="1">ANa2</strain>
        <tissue evidence="1">Whole body excluding digestive tract and cuticle</tissue>
    </source>
</reference>
<name>A0A5N5T8D4_9CRUS</name>
<dbReference type="Proteomes" id="UP000326759">
    <property type="component" value="Unassembled WGS sequence"/>
</dbReference>
<dbReference type="EMBL" id="SEYY01007277">
    <property type="protein sequence ID" value="KAB7502537.1"/>
    <property type="molecule type" value="Genomic_DNA"/>
</dbReference>
<accession>A0A5N5T8D4</accession>
<dbReference type="OrthoDB" id="6431550at2759"/>
<evidence type="ECO:0000313" key="2">
    <source>
        <dbReference type="Proteomes" id="UP000326759"/>
    </source>
</evidence>
<proteinExistence type="predicted"/>
<comment type="caution">
    <text evidence="1">The sequence shown here is derived from an EMBL/GenBank/DDBJ whole genome shotgun (WGS) entry which is preliminary data.</text>
</comment>
<evidence type="ECO:0000313" key="1">
    <source>
        <dbReference type="EMBL" id="KAB7502537.1"/>
    </source>
</evidence>
<gene>
    <name evidence="1" type="ORF">Anas_11455</name>
</gene>
<dbReference type="AlphaFoldDB" id="A0A5N5T8D4"/>
<sequence length="760" mass="89914">MMEQFGSPKFYNLIREITTENRMVPSLQKLCGVKIAIVISNNSDVKNQIFFSWKFPQKSFSKYSRWRSALLRSVTKGLKDYPQRFVGIIPFYLVPLIGLGMLKWSQFLESYFGLTKKFCCEFIQSSFFTPRGTIDEAKVARDLVKDTNLSLFLRYKLACYYFLLEDLRILWTHLHHEVNFKETLRNLFPDREVIIWTEYLEKKEALSVSAASKLKLVTDSFLVTAFLYGIENENVEAIKYCWKTMNLSKKILIYKDKIVIEREEMAYISYSDDNLLSKYNDAIIFPTYRHLLSRNLQEYDNILEVFALWINEDEMNVLMLHHKAYFIMLKCFLLWPYQYLFMETAEVFFKNLSGDDFYGLLHSIVDLIEDPTLGQTWEYRSLLKEFWVISPPHLHIHVIDRESRCFRSNDAVKPLFTSRYKLRPVFLIQKLIFLNTFTNDDELNLKLILEEATLHDKNNILHFQANDICFELISFGDFRLADMFLECLTLNGETLKTFKLSLALSIFRVVMERENLDLADEFVNWVCVSSNEVMDLKAEILPEVFQVSSIVHWLRIFNTPIPFLNDIFKWFLYTENKIEEWKNNIIFNESFSRYFVLEYDEKVSQRLDQFMEWLGYDEEKISSIKMQILLKALPDILEQLFKVYVEVSDETICINCILYLCSNKTKLMAEFVNSLHSLCKDYLEERNFIFCQHIISLYFDASSDPKFSCHLYNDKTVPLDVNLICSPLKKLDDIIAGQEKEKLCLQLDGKDLETTKIIMQ</sequence>
<protein>
    <submittedName>
        <fullName evidence="1">Uncharacterized protein</fullName>
    </submittedName>
</protein>
<keyword evidence="2" id="KW-1185">Reference proteome</keyword>
<organism evidence="1 2">
    <name type="scientific">Armadillidium nasatum</name>
    <dbReference type="NCBI Taxonomy" id="96803"/>
    <lineage>
        <taxon>Eukaryota</taxon>
        <taxon>Metazoa</taxon>
        <taxon>Ecdysozoa</taxon>
        <taxon>Arthropoda</taxon>
        <taxon>Crustacea</taxon>
        <taxon>Multicrustacea</taxon>
        <taxon>Malacostraca</taxon>
        <taxon>Eumalacostraca</taxon>
        <taxon>Peracarida</taxon>
        <taxon>Isopoda</taxon>
        <taxon>Oniscidea</taxon>
        <taxon>Crinocheta</taxon>
        <taxon>Armadillidiidae</taxon>
        <taxon>Armadillidium</taxon>
    </lineage>
</organism>